<protein>
    <recommendedName>
        <fullName evidence="2">YCII-related domain-containing protein</fullName>
    </recommendedName>
</protein>
<dbReference type="AlphaFoldDB" id="A0A2W4ZZC4"/>
<name>A0A2W4ZZC4_9BACT</name>
<evidence type="ECO:0000259" key="2">
    <source>
        <dbReference type="Pfam" id="PF03795"/>
    </source>
</evidence>
<dbReference type="SUPFAM" id="SSF54909">
    <property type="entry name" value="Dimeric alpha+beta barrel"/>
    <property type="match status" value="1"/>
</dbReference>
<comment type="similarity">
    <text evidence="1">Belongs to the YciI family.</text>
</comment>
<evidence type="ECO:0000313" key="4">
    <source>
        <dbReference type="Proteomes" id="UP000249557"/>
    </source>
</evidence>
<dbReference type="EMBL" id="QFNK01000049">
    <property type="protein sequence ID" value="PZO87623.1"/>
    <property type="molecule type" value="Genomic_DNA"/>
</dbReference>
<dbReference type="Gene3D" id="3.30.70.1060">
    <property type="entry name" value="Dimeric alpha+beta barrel"/>
    <property type="match status" value="1"/>
</dbReference>
<dbReference type="PANTHER" id="PTHR35174:SF4">
    <property type="entry name" value="BLL7163 PROTEIN"/>
    <property type="match status" value="1"/>
</dbReference>
<dbReference type="InterPro" id="IPR005545">
    <property type="entry name" value="YCII"/>
</dbReference>
<dbReference type="Pfam" id="PF03795">
    <property type="entry name" value="YCII"/>
    <property type="match status" value="1"/>
</dbReference>
<feature type="domain" description="YCII-related" evidence="2">
    <location>
        <begin position="1"/>
        <end position="113"/>
    </location>
</feature>
<gene>
    <name evidence="3" type="ORF">DI626_03580</name>
</gene>
<accession>A0A2W4ZZC4</accession>
<comment type="caution">
    <text evidence="3">The sequence shown here is derived from an EMBL/GenBank/DDBJ whole genome shotgun (WGS) entry which is preliminary data.</text>
</comment>
<reference evidence="3 4" key="1">
    <citation type="submission" date="2017-08" db="EMBL/GenBank/DDBJ databases">
        <title>Infants hospitalized years apart are colonized by the same room-sourced microbial strains.</title>
        <authorList>
            <person name="Brooks B."/>
            <person name="Olm M.R."/>
            <person name="Firek B.A."/>
            <person name="Baker R."/>
            <person name="Thomas B.C."/>
            <person name="Morowitz M.J."/>
            <person name="Banfield J.F."/>
        </authorList>
    </citation>
    <scope>NUCLEOTIDE SEQUENCE [LARGE SCALE GENOMIC DNA]</scope>
    <source>
        <strain evidence="3">S2_018_000_R2_104</strain>
    </source>
</reference>
<evidence type="ECO:0000313" key="3">
    <source>
        <dbReference type="EMBL" id="PZO87623.1"/>
    </source>
</evidence>
<dbReference type="Proteomes" id="UP000249557">
    <property type="component" value="Unassembled WGS sequence"/>
</dbReference>
<dbReference type="PANTHER" id="PTHR35174">
    <property type="entry name" value="BLL7171 PROTEIN-RELATED"/>
    <property type="match status" value="1"/>
</dbReference>
<sequence>MRVMVFVKATEDSEKGLPPKAEFQTLMEEIGKFNDELIKAGILLDGDGMRPTSEARRIVFNGKERTVRNGPFTPATEQVAGFWLWEVKNMDEAVEWAKKCPNPMLGPSEIEIRSFYEAKDFE</sequence>
<proteinExistence type="inferred from homology"/>
<dbReference type="InterPro" id="IPR011008">
    <property type="entry name" value="Dimeric_a/b-barrel"/>
</dbReference>
<evidence type="ECO:0000256" key="1">
    <source>
        <dbReference type="ARBA" id="ARBA00007689"/>
    </source>
</evidence>
<organism evidence="3 4">
    <name type="scientific">Micavibrio aeruginosavorus</name>
    <dbReference type="NCBI Taxonomy" id="349221"/>
    <lineage>
        <taxon>Bacteria</taxon>
        <taxon>Pseudomonadati</taxon>
        <taxon>Bdellovibrionota</taxon>
        <taxon>Bdellovibrionia</taxon>
        <taxon>Bdellovibrionales</taxon>
        <taxon>Pseudobdellovibrionaceae</taxon>
        <taxon>Micavibrio</taxon>
    </lineage>
</organism>